<feature type="domain" description="Aldehyde dehydrogenase" evidence="8">
    <location>
        <begin position="9"/>
        <end position="437"/>
    </location>
</feature>
<evidence type="ECO:0000256" key="3">
    <source>
        <dbReference type="ARBA" id="ARBA00023027"/>
    </source>
</evidence>
<evidence type="ECO:0000256" key="2">
    <source>
        <dbReference type="ARBA" id="ARBA00023002"/>
    </source>
</evidence>
<dbReference type="InterPro" id="IPR029510">
    <property type="entry name" value="Ald_DH_CS_GLU"/>
</dbReference>
<dbReference type="PANTHER" id="PTHR43570:SF16">
    <property type="entry name" value="ALDEHYDE DEHYDROGENASE TYPE III, ISOFORM Q"/>
    <property type="match status" value="1"/>
</dbReference>
<evidence type="ECO:0000256" key="5">
    <source>
        <dbReference type="PIRSR" id="PIRSR036492-1"/>
    </source>
</evidence>
<dbReference type="InterPro" id="IPR012394">
    <property type="entry name" value="Aldehyde_DH_NAD(P)"/>
</dbReference>
<evidence type="ECO:0000256" key="4">
    <source>
        <dbReference type="PIRNR" id="PIRNR036492"/>
    </source>
</evidence>
<dbReference type="InterPro" id="IPR016162">
    <property type="entry name" value="Ald_DH_N"/>
</dbReference>
<dbReference type="PANTHER" id="PTHR43570">
    <property type="entry name" value="ALDEHYDE DEHYDROGENASE"/>
    <property type="match status" value="1"/>
</dbReference>
<name>A0A7S3EB50_9RHOD</name>
<dbReference type="FunFam" id="3.40.605.10:FF:000004">
    <property type="entry name" value="Aldehyde dehydrogenase"/>
    <property type="match status" value="1"/>
</dbReference>
<dbReference type="CDD" id="cd07087">
    <property type="entry name" value="ALDH_F3-13-14_CALDH-like"/>
    <property type="match status" value="1"/>
</dbReference>
<feature type="active site" evidence="5 6">
    <location>
        <position position="215"/>
    </location>
</feature>
<dbReference type="Gene3D" id="3.40.605.10">
    <property type="entry name" value="Aldehyde Dehydrogenase, Chain A, domain 1"/>
    <property type="match status" value="1"/>
</dbReference>
<proteinExistence type="inferred from homology"/>
<dbReference type="SUPFAM" id="SSF53720">
    <property type="entry name" value="ALDH-like"/>
    <property type="match status" value="1"/>
</dbReference>
<dbReference type="InterPro" id="IPR016163">
    <property type="entry name" value="Ald_DH_C"/>
</dbReference>
<evidence type="ECO:0000256" key="6">
    <source>
        <dbReference type="PROSITE-ProRule" id="PRU10007"/>
    </source>
</evidence>
<dbReference type="GO" id="GO:0004029">
    <property type="term" value="F:aldehyde dehydrogenase (NAD+) activity"/>
    <property type="evidence" value="ECO:0007669"/>
    <property type="project" value="TreeGrafter"/>
</dbReference>
<keyword evidence="3" id="KW-0520">NAD</keyword>
<reference evidence="9" key="1">
    <citation type="submission" date="2021-01" db="EMBL/GenBank/DDBJ databases">
        <authorList>
            <person name="Corre E."/>
            <person name="Pelletier E."/>
            <person name="Niang G."/>
            <person name="Scheremetjew M."/>
            <person name="Finn R."/>
            <person name="Kale V."/>
            <person name="Holt S."/>
            <person name="Cochrane G."/>
            <person name="Meng A."/>
            <person name="Brown T."/>
            <person name="Cohen L."/>
        </authorList>
    </citation>
    <scope>NUCLEOTIDE SEQUENCE</scope>
    <source>
        <strain evidence="9">CCMP 769</strain>
    </source>
</reference>
<dbReference type="Gene3D" id="3.40.309.10">
    <property type="entry name" value="Aldehyde Dehydrogenase, Chain A, domain 2"/>
    <property type="match status" value="1"/>
</dbReference>
<sequence>MAENGMCSMDETVNKLRGTFKSQKTRPYEWRKAQLQAVLRMIRENEEEFKASAATEMSKPLLEVKMTEISTVEKSVKHALTNLKSWMKPSPVRTEIIHFPTTARIINEPLGVVLVFGAWNFPLNLCLVPLVNALAAGNCVVVKPSELAPKASATLKKVLDKYLDPEAFAVIEGGADVAEELLKRKFDHIFFTGSERVGRIVYEAAAKQLTPVTLELGGKSPAFVDESANFETTARRLLFGKHINSGQLCIAADYGLVTKGAMQPLRAALLDAYHQFYPKGEASKNETTHLVHQRHTDRLLAMLNEDEKVRGDIVIGGQYDRDCNWIAPTVFYNTKPEARIMQEEIFGPLLPVLPVEDLDDALQFISDRPHPLAAYIFSTNRKTVETFSSRVSTGAVVVNHVILHYSIETLPFGGVGSSGIGRYHGKSGFETFSNRKAFLHKSAASVLDLDIIYPPVTERKVKMLDLLL</sequence>
<evidence type="ECO:0000259" key="8">
    <source>
        <dbReference type="Pfam" id="PF00171"/>
    </source>
</evidence>
<comment type="similarity">
    <text evidence="1 4 7">Belongs to the aldehyde dehydrogenase family.</text>
</comment>
<feature type="active site" evidence="5">
    <location>
        <position position="249"/>
    </location>
</feature>
<keyword evidence="2 4" id="KW-0560">Oxidoreductase</keyword>
<evidence type="ECO:0000313" key="9">
    <source>
        <dbReference type="EMBL" id="CAE0042608.1"/>
    </source>
</evidence>
<evidence type="ECO:0000256" key="1">
    <source>
        <dbReference type="ARBA" id="ARBA00009986"/>
    </source>
</evidence>
<accession>A0A7S3EB50</accession>
<dbReference type="EMBL" id="HBHW01013577">
    <property type="protein sequence ID" value="CAE0042608.1"/>
    <property type="molecule type" value="Transcribed_RNA"/>
</dbReference>
<protein>
    <recommendedName>
        <fullName evidence="4">Aldehyde dehydrogenase</fullName>
    </recommendedName>
</protein>
<dbReference type="InterPro" id="IPR015590">
    <property type="entry name" value="Aldehyde_DH_dom"/>
</dbReference>
<dbReference type="FunFam" id="3.40.309.10:FF:000003">
    <property type="entry name" value="Aldehyde dehydrogenase"/>
    <property type="match status" value="1"/>
</dbReference>
<dbReference type="InterPro" id="IPR016161">
    <property type="entry name" value="Ald_DH/histidinol_DH"/>
</dbReference>
<gene>
    <name evidence="9" type="ORF">RMAR00112_LOCUS10576</name>
</gene>
<dbReference type="Pfam" id="PF00171">
    <property type="entry name" value="Aldedh"/>
    <property type="match status" value="1"/>
</dbReference>
<dbReference type="GO" id="GO:0006081">
    <property type="term" value="P:aldehyde metabolic process"/>
    <property type="evidence" value="ECO:0007669"/>
    <property type="project" value="InterPro"/>
</dbReference>
<dbReference type="GO" id="GO:0005737">
    <property type="term" value="C:cytoplasm"/>
    <property type="evidence" value="ECO:0007669"/>
    <property type="project" value="TreeGrafter"/>
</dbReference>
<organism evidence="9">
    <name type="scientific">Rhodosorus marinus</name>
    <dbReference type="NCBI Taxonomy" id="101924"/>
    <lineage>
        <taxon>Eukaryota</taxon>
        <taxon>Rhodophyta</taxon>
        <taxon>Stylonematophyceae</taxon>
        <taxon>Stylonematales</taxon>
        <taxon>Stylonemataceae</taxon>
        <taxon>Rhodosorus</taxon>
    </lineage>
</organism>
<dbReference type="AlphaFoldDB" id="A0A7S3EB50"/>
<dbReference type="PIRSF" id="PIRSF036492">
    <property type="entry name" value="ALDH"/>
    <property type="match status" value="1"/>
</dbReference>
<dbReference type="PROSITE" id="PS00687">
    <property type="entry name" value="ALDEHYDE_DEHYDR_GLU"/>
    <property type="match status" value="1"/>
</dbReference>
<evidence type="ECO:0000256" key="7">
    <source>
        <dbReference type="RuleBase" id="RU003345"/>
    </source>
</evidence>